<dbReference type="SUPFAM" id="SSF50729">
    <property type="entry name" value="PH domain-like"/>
    <property type="match status" value="1"/>
</dbReference>
<dbReference type="EMBL" id="JAXCGZ010003891">
    <property type="protein sequence ID" value="KAK7082779.1"/>
    <property type="molecule type" value="Genomic_DNA"/>
</dbReference>
<reference evidence="1 2" key="1">
    <citation type="submission" date="2023-11" db="EMBL/GenBank/DDBJ databases">
        <title>Halocaridina rubra genome assembly.</title>
        <authorList>
            <person name="Smith C."/>
        </authorList>
    </citation>
    <scope>NUCLEOTIDE SEQUENCE [LARGE SCALE GENOMIC DNA]</scope>
    <source>
        <strain evidence="1">EP-1</strain>
        <tissue evidence="1">Whole</tissue>
    </source>
</reference>
<comment type="caution">
    <text evidence="1">The sequence shown here is derived from an EMBL/GenBank/DDBJ whole genome shotgun (WGS) entry which is preliminary data.</text>
</comment>
<accession>A0AAN9ACI1</accession>
<dbReference type="AlphaFoldDB" id="A0AAN9ACI1"/>
<gene>
    <name evidence="1" type="ORF">SK128_016493</name>
</gene>
<evidence type="ECO:0000313" key="2">
    <source>
        <dbReference type="Proteomes" id="UP001381693"/>
    </source>
</evidence>
<protein>
    <submittedName>
        <fullName evidence="1">Uncharacterized protein</fullName>
    </submittedName>
</protein>
<evidence type="ECO:0000313" key="1">
    <source>
        <dbReference type="EMBL" id="KAK7082779.1"/>
    </source>
</evidence>
<organism evidence="1 2">
    <name type="scientific">Halocaridina rubra</name>
    <name type="common">Hawaiian red shrimp</name>
    <dbReference type="NCBI Taxonomy" id="373956"/>
    <lineage>
        <taxon>Eukaryota</taxon>
        <taxon>Metazoa</taxon>
        <taxon>Ecdysozoa</taxon>
        <taxon>Arthropoda</taxon>
        <taxon>Crustacea</taxon>
        <taxon>Multicrustacea</taxon>
        <taxon>Malacostraca</taxon>
        <taxon>Eumalacostraca</taxon>
        <taxon>Eucarida</taxon>
        <taxon>Decapoda</taxon>
        <taxon>Pleocyemata</taxon>
        <taxon>Caridea</taxon>
        <taxon>Atyoidea</taxon>
        <taxon>Atyidae</taxon>
        <taxon>Halocaridina</taxon>
    </lineage>
</organism>
<name>A0AAN9ACI1_HALRR</name>
<sequence length="159" mass="18145">MDQNDRKEDRIRGIYPLLRAEINETNYDGHYFNFYIRLLTGQVVDFRVKTQALKDDWCDRFYAVASKKLEPVVVGKQASLTIYKCGQKNQITGELFEPGTFLSKKRYAVLDPSTKLLSLYSVSKGKENPKIEFPMTGATVNPDKSDGNVFDFTIRTVTG</sequence>
<keyword evidence="2" id="KW-1185">Reference proteome</keyword>
<proteinExistence type="predicted"/>
<dbReference type="Proteomes" id="UP001381693">
    <property type="component" value="Unassembled WGS sequence"/>
</dbReference>